<dbReference type="InterPro" id="IPR029060">
    <property type="entry name" value="PIN-like_dom_sf"/>
</dbReference>
<dbReference type="InterPro" id="IPR002850">
    <property type="entry name" value="PIN_toxin-like"/>
</dbReference>
<sequence>MKVIIDTNILISAALKGGKPKIAIASVIASSRFEWIASDAIIREYKEVLKRPKLKLSESSKSEFLEVIDLAVIPIDVNITVDFTRDRKDAKFLACALASNADY</sequence>
<organism evidence="2 3">
    <name type="scientific">Gomphosphaeria aponina SAG 52.96 = DSM 107014</name>
    <dbReference type="NCBI Taxonomy" id="1521640"/>
    <lineage>
        <taxon>Bacteria</taxon>
        <taxon>Bacillati</taxon>
        <taxon>Cyanobacteriota</taxon>
        <taxon>Cyanophyceae</taxon>
        <taxon>Oscillatoriophycideae</taxon>
        <taxon>Chroococcales</taxon>
        <taxon>Gomphosphaeriaceae</taxon>
        <taxon>Gomphosphaeria</taxon>
    </lineage>
</organism>
<dbReference type="NCBIfam" id="TIGR00305">
    <property type="entry name" value="putative toxin-antitoxin system toxin component, PIN family"/>
    <property type="match status" value="1"/>
</dbReference>
<gene>
    <name evidence="2" type="ORF">DSM107014_11095</name>
</gene>
<protein>
    <submittedName>
        <fullName evidence="2">Toxin-antitoxin system toxin component, PIN family</fullName>
    </submittedName>
</protein>
<dbReference type="InterPro" id="IPR002716">
    <property type="entry name" value="PIN_dom"/>
</dbReference>
<dbReference type="AlphaFoldDB" id="A0A941GS16"/>
<dbReference type="EMBL" id="JADQBC010000069">
    <property type="protein sequence ID" value="MBR8828425.1"/>
    <property type="molecule type" value="Genomic_DNA"/>
</dbReference>
<feature type="domain" description="PIN" evidence="1">
    <location>
        <begin position="2"/>
        <end position="103"/>
    </location>
</feature>
<evidence type="ECO:0000313" key="2">
    <source>
        <dbReference type="EMBL" id="MBR8828425.1"/>
    </source>
</evidence>
<dbReference type="PANTHER" id="PTHR34610:SF3">
    <property type="entry name" value="SSL7007 PROTEIN"/>
    <property type="match status" value="1"/>
</dbReference>
<dbReference type="Pfam" id="PF13470">
    <property type="entry name" value="PIN_3"/>
    <property type="match status" value="1"/>
</dbReference>
<comment type="caution">
    <text evidence="2">The sequence shown here is derived from an EMBL/GenBank/DDBJ whole genome shotgun (WGS) entry which is preliminary data.</text>
</comment>
<accession>A0A941GS16</accession>
<proteinExistence type="predicted"/>
<evidence type="ECO:0000313" key="3">
    <source>
        <dbReference type="Proteomes" id="UP000767446"/>
    </source>
</evidence>
<dbReference type="SUPFAM" id="SSF88723">
    <property type="entry name" value="PIN domain-like"/>
    <property type="match status" value="1"/>
</dbReference>
<dbReference type="PANTHER" id="PTHR34610">
    <property type="entry name" value="SSL7007 PROTEIN"/>
    <property type="match status" value="1"/>
</dbReference>
<name>A0A941GS16_9CHRO</name>
<reference evidence="2" key="1">
    <citation type="submission" date="2021-02" db="EMBL/GenBank/DDBJ databases">
        <title>Metagenome analyses of Stigonema ocellatum DSM 106950, Chlorogloea purpurea SAG 13.99 and Gomphosphaeria aponina DSM 107014.</title>
        <authorList>
            <person name="Marter P."/>
            <person name="Huang S."/>
        </authorList>
    </citation>
    <scope>NUCLEOTIDE SEQUENCE</scope>
    <source>
        <strain evidence="2">JP213</strain>
    </source>
</reference>
<dbReference type="Proteomes" id="UP000767446">
    <property type="component" value="Unassembled WGS sequence"/>
</dbReference>
<evidence type="ECO:0000259" key="1">
    <source>
        <dbReference type="Pfam" id="PF13470"/>
    </source>
</evidence>